<dbReference type="AlphaFoldDB" id="V9D5S0"/>
<organism evidence="11 12">
    <name type="scientific">Cladophialophora carrionii CBS 160.54</name>
    <dbReference type="NCBI Taxonomy" id="1279043"/>
    <lineage>
        <taxon>Eukaryota</taxon>
        <taxon>Fungi</taxon>
        <taxon>Dikarya</taxon>
        <taxon>Ascomycota</taxon>
        <taxon>Pezizomycotina</taxon>
        <taxon>Eurotiomycetes</taxon>
        <taxon>Chaetothyriomycetidae</taxon>
        <taxon>Chaetothyriales</taxon>
        <taxon>Herpotrichiellaceae</taxon>
        <taxon>Cladophialophora</taxon>
    </lineage>
</organism>
<evidence type="ECO:0000256" key="4">
    <source>
        <dbReference type="ARBA" id="ARBA00022475"/>
    </source>
</evidence>
<evidence type="ECO:0000256" key="6">
    <source>
        <dbReference type="ARBA" id="ARBA00022989"/>
    </source>
</evidence>
<keyword evidence="4" id="KW-1003">Cell membrane</keyword>
<feature type="transmembrane region" description="Helical" evidence="10">
    <location>
        <begin position="117"/>
        <end position="141"/>
    </location>
</feature>
<dbReference type="GO" id="GO:0005886">
    <property type="term" value="C:plasma membrane"/>
    <property type="evidence" value="ECO:0007669"/>
    <property type="project" value="UniProtKB-SubCell"/>
</dbReference>
<dbReference type="Gene3D" id="1.50.10.150">
    <property type="entry name" value="Voltage-dependent anion channel"/>
    <property type="match status" value="1"/>
</dbReference>
<dbReference type="Pfam" id="PF03595">
    <property type="entry name" value="SLAC1"/>
    <property type="match status" value="1"/>
</dbReference>
<dbReference type="PANTHER" id="PTHR31686:SF1">
    <property type="entry name" value="SULFITE EFFLUX PUMP SSU1"/>
    <property type="match status" value="1"/>
</dbReference>
<dbReference type="EMBL" id="KB822706">
    <property type="protein sequence ID" value="ETI22220.1"/>
    <property type="molecule type" value="Genomic_DNA"/>
</dbReference>
<keyword evidence="6 10" id="KW-1133">Transmembrane helix</keyword>
<protein>
    <recommendedName>
        <fullName evidence="9">Sulfite efflux pump SSU1</fullName>
    </recommendedName>
</protein>
<keyword evidence="7 10" id="KW-0472">Membrane</keyword>
<keyword evidence="5 10" id="KW-0812">Transmembrane</keyword>
<gene>
    <name evidence="11" type="ORF">G647_06293</name>
</gene>
<dbReference type="CDD" id="cd09318">
    <property type="entry name" value="TDT_SSU1"/>
    <property type="match status" value="1"/>
</dbReference>
<dbReference type="FunFam" id="1.50.10.150:FF:000004">
    <property type="entry name" value="Malic acid transporter"/>
    <property type="match status" value="1"/>
</dbReference>
<dbReference type="RefSeq" id="XP_008728837.1">
    <property type="nucleotide sequence ID" value="XM_008730615.1"/>
</dbReference>
<dbReference type="PANTHER" id="PTHR31686">
    <property type="match status" value="1"/>
</dbReference>
<dbReference type="GeneID" id="19984786"/>
<dbReference type="InterPro" id="IPR051629">
    <property type="entry name" value="Sulfite_efflux_TDT"/>
</dbReference>
<dbReference type="GO" id="GO:0000319">
    <property type="term" value="F:sulfite transmembrane transporter activity"/>
    <property type="evidence" value="ECO:0007669"/>
    <property type="project" value="TreeGrafter"/>
</dbReference>
<evidence type="ECO:0000313" key="12">
    <source>
        <dbReference type="Proteomes" id="UP000030678"/>
    </source>
</evidence>
<proteinExistence type="inferred from homology"/>
<comment type="similarity">
    <text evidence="2">Belongs to the tellurite-resistance/dicarboxylate transporter (TDT) family.</text>
</comment>
<evidence type="ECO:0000256" key="5">
    <source>
        <dbReference type="ARBA" id="ARBA00022692"/>
    </source>
</evidence>
<feature type="transmembrane region" description="Helical" evidence="10">
    <location>
        <begin position="252"/>
        <end position="274"/>
    </location>
</feature>
<dbReference type="InterPro" id="IPR038665">
    <property type="entry name" value="Voltage-dep_anion_channel_sf"/>
</dbReference>
<feature type="transmembrane region" description="Helical" evidence="10">
    <location>
        <begin position="330"/>
        <end position="351"/>
    </location>
</feature>
<feature type="transmembrane region" description="Helical" evidence="10">
    <location>
        <begin position="215"/>
        <end position="240"/>
    </location>
</feature>
<reference evidence="11 12" key="1">
    <citation type="submission" date="2013-03" db="EMBL/GenBank/DDBJ databases">
        <title>The Genome Sequence of Cladophialophora carrionii CBS 160.54.</title>
        <authorList>
            <consortium name="The Broad Institute Genomics Platform"/>
            <person name="Cuomo C."/>
            <person name="de Hoog S."/>
            <person name="Gorbushina A."/>
            <person name="Walker B."/>
            <person name="Young S.K."/>
            <person name="Zeng Q."/>
            <person name="Gargeya S."/>
            <person name="Fitzgerald M."/>
            <person name="Haas B."/>
            <person name="Abouelleil A."/>
            <person name="Allen A.W."/>
            <person name="Alvarado L."/>
            <person name="Arachchi H.M."/>
            <person name="Berlin A.M."/>
            <person name="Chapman S.B."/>
            <person name="Gainer-Dewar J."/>
            <person name="Goldberg J."/>
            <person name="Griggs A."/>
            <person name="Gujja S."/>
            <person name="Hansen M."/>
            <person name="Howarth C."/>
            <person name="Imamovic A."/>
            <person name="Ireland A."/>
            <person name="Larimer J."/>
            <person name="McCowan C."/>
            <person name="Murphy C."/>
            <person name="Pearson M."/>
            <person name="Poon T.W."/>
            <person name="Priest M."/>
            <person name="Roberts A."/>
            <person name="Saif S."/>
            <person name="Shea T."/>
            <person name="Sisk P."/>
            <person name="Sykes S."/>
            <person name="Wortman J."/>
            <person name="Nusbaum C."/>
            <person name="Birren B."/>
        </authorList>
    </citation>
    <scope>NUCLEOTIDE SEQUENCE [LARGE SCALE GENOMIC DNA]</scope>
    <source>
        <strain evidence="11 12">CBS 160.54</strain>
    </source>
</reference>
<evidence type="ECO:0000256" key="1">
    <source>
        <dbReference type="ARBA" id="ARBA00004651"/>
    </source>
</evidence>
<dbReference type="VEuPathDB" id="FungiDB:G647_06293"/>
<keyword evidence="3" id="KW-0813">Transport</keyword>
<feature type="transmembrane region" description="Helical" evidence="10">
    <location>
        <begin position="184"/>
        <end position="203"/>
    </location>
</feature>
<comment type="function">
    <text evidence="8">Sulphite efflux pump required for the secretion of sulphite as a reducing agent. In the presence of sulphite, cystine in keratin is directly cleaved to cysteine and S-sulphocysteine, and thereby, reduced proteins become accessible to hydrolysis by a variety of secreted endo- and exoproteases. Excretion of sulphite mediated by an efflux pump also represents a detoxification pathway for dermatophytes during infection of the epidermal stratum corneum, hair and nails, which are rich in cysteine.</text>
</comment>
<feature type="transmembrane region" description="Helical" evidence="10">
    <location>
        <begin position="72"/>
        <end position="97"/>
    </location>
</feature>
<evidence type="ECO:0000256" key="9">
    <source>
        <dbReference type="ARBA" id="ARBA00072906"/>
    </source>
</evidence>
<sequence length="444" mass="49779">MDPAATHEDVPGGRPTCEQHTAAEDLIASFSARNQHGWRRVVLNFTPSWFAATMGTGIASILLHNLPYNGDWLYWLSVIVFCLNVGLFGIFLFISILRYTMFPGLFMAMIRHPVQSLFCGTFPMGLATIVNMVVFVCVAHWGPWVITLAWTLWWIDVAVAVITCMWLPFVIMHMHQSELSKMTAAWLLPVVSTIVAAASGGIVAEVLPDRQHQLWTIVTSYVLWGTGFPLAMVVLVMYFHRLTIHRLPAREVIVSVFLPLGPLGQGSFALMQLGKVCAEVFPQTENFGPDSGRIVYSVSLVVALVIWGYGLVWLFFAVASITRSRFPFNMGWWGFTFPLGVYAVSTCTVAREIPSEFFKVLGTIFSVAVVLLWMVVGLGTLKGALSGELLYAPCVEQYEKRLGRKDKDRDRERIANRRLPLRYWHWRRKGDDAGAKAAAEKQEV</sequence>
<name>V9D5S0_9EURO</name>
<evidence type="ECO:0000313" key="11">
    <source>
        <dbReference type="EMBL" id="ETI22220.1"/>
    </source>
</evidence>
<comment type="subcellular location">
    <subcellularLocation>
        <location evidence="1">Cell membrane</location>
        <topology evidence="1">Multi-pass membrane protein</topology>
    </subcellularLocation>
</comment>
<feature type="transmembrane region" description="Helical" evidence="10">
    <location>
        <begin position="153"/>
        <end position="172"/>
    </location>
</feature>
<evidence type="ECO:0000256" key="3">
    <source>
        <dbReference type="ARBA" id="ARBA00022448"/>
    </source>
</evidence>
<dbReference type="InterPro" id="IPR004695">
    <property type="entry name" value="SLAC1/Mae1/Ssu1/TehA"/>
</dbReference>
<dbReference type="OrthoDB" id="1099at2759"/>
<evidence type="ECO:0000256" key="7">
    <source>
        <dbReference type="ARBA" id="ARBA00023136"/>
    </source>
</evidence>
<feature type="transmembrane region" description="Helical" evidence="10">
    <location>
        <begin position="41"/>
        <end position="66"/>
    </location>
</feature>
<evidence type="ECO:0000256" key="8">
    <source>
        <dbReference type="ARBA" id="ARBA00056100"/>
    </source>
</evidence>
<evidence type="ECO:0000256" key="10">
    <source>
        <dbReference type="SAM" id="Phobius"/>
    </source>
</evidence>
<dbReference type="Proteomes" id="UP000030678">
    <property type="component" value="Unassembled WGS sequence"/>
</dbReference>
<dbReference type="HOGENOM" id="CLU_030057_6_1_1"/>
<accession>V9D5S0</accession>
<feature type="transmembrane region" description="Helical" evidence="10">
    <location>
        <begin position="357"/>
        <end position="381"/>
    </location>
</feature>
<feature type="transmembrane region" description="Helical" evidence="10">
    <location>
        <begin position="294"/>
        <end position="318"/>
    </location>
</feature>
<evidence type="ECO:0000256" key="2">
    <source>
        <dbReference type="ARBA" id="ARBA00008566"/>
    </source>
</evidence>